<keyword evidence="2" id="KW-1185">Reference proteome</keyword>
<name>A0A7D6E0K9_9MYCO</name>
<dbReference type="Proteomes" id="UP000510682">
    <property type="component" value="Chromosome"/>
</dbReference>
<gene>
    <name evidence="1" type="ORF">H0P51_17270</name>
</gene>
<proteinExistence type="predicted"/>
<accession>A0A7D6E0K9</accession>
<reference evidence="2" key="1">
    <citation type="submission" date="2020-07" db="EMBL/GenBank/DDBJ databases">
        <title>Description of Mycobacterium gordonae subsp. intergordonae subsp.nov. and Mycobacterium gordonae subsp. gordonae subsp. nov.</title>
        <authorList>
            <person name="Yu X."/>
        </authorList>
    </citation>
    <scope>NUCLEOTIDE SEQUENCE [LARGE SCALE GENOMIC DNA]</scope>
    <source>
        <strain evidence="2">24</strain>
    </source>
</reference>
<reference evidence="2" key="2">
    <citation type="submission" date="2023-07" db="EMBL/GenBank/DDBJ databases">
        <title>Description of Mycobacterium gordonae subsp. intergordonae subsp.nov. and Mycobacterium gordonae subsp. gordonae subsp. nov.</title>
        <authorList>
            <person name="Huang H."/>
        </authorList>
    </citation>
    <scope>NUCLEOTIDE SEQUENCE [LARGE SCALE GENOMIC DNA]</scope>
    <source>
        <strain evidence="2">24</strain>
    </source>
</reference>
<dbReference type="RefSeq" id="WP_180913997.1">
    <property type="nucleotide sequence ID" value="NZ_CP059165.1"/>
</dbReference>
<dbReference type="EMBL" id="CP059165">
    <property type="protein sequence ID" value="QLL05586.1"/>
    <property type="molecule type" value="Genomic_DNA"/>
</dbReference>
<protein>
    <submittedName>
        <fullName evidence="1">Uncharacterized protein</fullName>
    </submittedName>
</protein>
<evidence type="ECO:0000313" key="1">
    <source>
        <dbReference type="EMBL" id="QLL05586.1"/>
    </source>
</evidence>
<evidence type="ECO:0000313" key="2">
    <source>
        <dbReference type="Proteomes" id="UP000510682"/>
    </source>
</evidence>
<sequence length="96" mass="10577">MTITTTAVLTDDDIEHAILNALAATNEELVSWAALRRHLPGSYWAKAGALDRLWIDGKVYVVRVRGRNYVGLGDELDAQMAAKAKAEGRVRELTIL</sequence>
<dbReference type="KEGG" id="mgor:H0P51_17270"/>
<organism evidence="1 2">
    <name type="scientific">Mycobacterium vicinigordonae</name>
    <dbReference type="NCBI Taxonomy" id="1719132"/>
    <lineage>
        <taxon>Bacteria</taxon>
        <taxon>Bacillati</taxon>
        <taxon>Actinomycetota</taxon>
        <taxon>Actinomycetes</taxon>
        <taxon>Mycobacteriales</taxon>
        <taxon>Mycobacteriaceae</taxon>
        <taxon>Mycobacterium</taxon>
    </lineage>
</organism>
<dbReference type="AlphaFoldDB" id="A0A7D6E0K9"/>